<organism evidence="16 21">
    <name type="scientific">Cafeteria roenbergensis</name>
    <name type="common">Marine flagellate</name>
    <dbReference type="NCBI Taxonomy" id="33653"/>
    <lineage>
        <taxon>Eukaryota</taxon>
        <taxon>Sar</taxon>
        <taxon>Stramenopiles</taxon>
        <taxon>Bigyra</taxon>
        <taxon>Opalozoa</taxon>
        <taxon>Bicosoecida</taxon>
        <taxon>Cafeteriaceae</taxon>
        <taxon>Cafeteria</taxon>
    </lineage>
</organism>
<keyword evidence="4" id="KW-0109">Calcium transport</keyword>
<keyword evidence="21" id="KW-1185">Reference proteome</keyword>
<dbReference type="EMBL" id="VLTM01000042">
    <property type="protein sequence ID" value="KAA0160627.1"/>
    <property type="molecule type" value="Genomic_DNA"/>
</dbReference>
<keyword evidence="5" id="KW-0107">Calcium channel</keyword>
<gene>
    <name evidence="19" type="ORF">FNF27_02629</name>
    <name evidence="17" type="ORF">FNF28_05467</name>
    <name evidence="16" type="ORF">FNF29_05190</name>
    <name evidence="18" type="ORF">FNF31_04178</name>
</gene>
<dbReference type="Proteomes" id="UP000325113">
    <property type="component" value="Unassembled WGS sequence"/>
</dbReference>
<evidence type="ECO:0000256" key="13">
    <source>
        <dbReference type="ARBA" id="ARBA00023303"/>
    </source>
</evidence>
<dbReference type="PANTHER" id="PTHR20917">
    <property type="entry name" value="PNAS-RELATED"/>
    <property type="match status" value="1"/>
</dbReference>
<protein>
    <recommendedName>
        <fullName evidence="24">Calcium load-activated calcium channel</fullName>
    </recommendedName>
</protein>
<dbReference type="SMART" id="SM01415">
    <property type="entry name" value="DUF106"/>
    <property type="match status" value="1"/>
</dbReference>
<evidence type="ECO:0000256" key="12">
    <source>
        <dbReference type="ARBA" id="ARBA00023136"/>
    </source>
</evidence>
<dbReference type="Proteomes" id="UP000323011">
    <property type="component" value="Unassembled WGS sequence"/>
</dbReference>
<dbReference type="Proteomes" id="UP000322899">
    <property type="component" value="Unassembled WGS sequence"/>
</dbReference>
<evidence type="ECO:0000256" key="1">
    <source>
        <dbReference type="ARBA" id="ARBA00004477"/>
    </source>
</evidence>
<evidence type="ECO:0000256" key="15">
    <source>
        <dbReference type="SAM" id="Phobius"/>
    </source>
</evidence>
<evidence type="ECO:0000256" key="3">
    <source>
        <dbReference type="ARBA" id="ARBA00022448"/>
    </source>
</evidence>
<reference evidence="20 21" key="1">
    <citation type="submission" date="2019-07" db="EMBL/GenBank/DDBJ databases">
        <title>Genomes of Cafeteria roenbergensis.</title>
        <authorList>
            <person name="Fischer M.G."/>
            <person name="Hackl T."/>
            <person name="Roman M."/>
        </authorList>
    </citation>
    <scope>NUCLEOTIDE SEQUENCE [LARGE SCALE GENOMIC DNA]</scope>
    <source>
        <strain evidence="16 21">BVI</strain>
        <strain evidence="18 23">Cflag</strain>
        <strain evidence="19 20">E4-10P</strain>
        <strain evidence="17 22">RCC970-E3</strain>
    </source>
</reference>
<dbReference type="GO" id="GO:0005789">
    <property type="term" value="C:endoplasmic reticulum membrane"/>
    <property type="evidence" value="ECO:0007669"/>
    <property type="project" value="UniProtKB-SubCell"/>
</dbReference>
<accession>A0A5A8CCF4</accession>
<comment type="subcellular location">
    <subcellularLocation>
        <location evidence="1">Endoplasmic reticulum membrane</location>
        <topology evidence="1">Multi-pass membrane protein</topology>
    </subcellularLocation>
</comment>
<evidence type="ECO:0000256" key="9">
    <source>
        <dbReference type="ARBA" id="ARBA00022989"/>
    </source>
</evidence>
<dbReference type="OMA" id="GMFGDFK"/>
<evidence type="ECO:0000313" key="20">
    <source>
        <dbReference type="Proteomes" id="UP000322899"/>
    </source>
</evidence>
<dbReference type="Proteomes" id="UP000324907">
    <property type="component" value="Unassembled WGS sequence"/>
</dbReference>
<sequence length="201" mass="22031">MGLLECAAIVGVSLSSALLSEYVSWFFLYGTDEYKKVASALEAKTEKLREIRRQLASGIGKRTQLEANAKAVQADSAQLRSKLTFRNMIPSFILFVTMMAIYWWISGVFDGEVVALLPFETISFFRGVTHRGIAGENFYQCSVAGIFALSSMGLRAAFTKAIGHKTPGGQVSGGSGMFDMSAFQQQIEDAQMSQRVKAGRR</sequence>
<keyword evidence="7" id="KW-0256">Endoplasmic reticulum</keyword>
<dbReference type="PANTHER" id="PTHR20917:SF0">
    <property type="entry name" value="CALCIUM LOAD-ACTIVATED CALCIUM CHANNEL"/>
    <property type="match status" value="1"/>
</dbReference>
<evidence type="ECO:0000313" key="16">
    <source>
        <dbReference type="EMBL" id="KAA0150615.1"/>
    </source>
</evidence>
<feature type="transmembrane region" description="Helical" evidence="15">
    <location>
        <begin position="88"/>
        <end position="105"/>
    </location>
</feature>
<evidence type="ECO:0000256" key="8">
    <source>
        <dbReference type="ARBA" id="ARBA00022837"/>
    </source>
</evidence>
<keyword evidence="12 15" id="KW-0472">Membrane</keyword>
<evidence type="ECO:0000313" key="22">
    <source>
        <dbReference type="Proteomes" id="UP000324907"/>
    </source>
</evidence>
<evidence type="ECO:0000313" key="23">
    <source>
        <dbReference type="Proteomes" id="UP000325113"/>
    </source>
</evidence>
<keyword evidence="11" id="KW-0406">Ion transport</keyword>
<evidence type="ECO:0000256" key="7">
    <source>
        <dbReference type="ARBA" id="ARBA00022824"/>
    </source>
</evidence>
<comment type="caution">
    <text evidence="16">The sequence shown here is derived from an EMBL/GenBank/DDBJ whole genome shotgun (WGS) entry which is preliminary data.</text>
</comment>
<keyword evidence="3" id="KW-0813">Transport</keyword>
<evidence type="ECO:0000256" key="14">
    <source>
        <dbReference type="SAM" id="Coils"/>
    </source>
</evidence>
<dbReference type="OrthoDB" id="342726at2759"/>
<name>A0A5A8CCF4_CAFRO</name>
<keyword evidence="8" id="KW-0106">Calcium</keyword>
<evidence type="ECO:0000313" key="17">
    <source>
        <dbReference type="EMBL" id="KAA0160388.1"/>
    </source>
</evidence>
<evidence type="ECO:0000256" key="2">
    <source>
        <dbReference type="ARBA" id="ARBA00006537"/>
    </source>
</evidence>
<keyword evidence="10 14" id="KW-0175">Coiled coil</keyword>
<dbReference type="GO" id="GO:0032469">
    <property type="term" value="P:endoplasmic reticulum calcium ion homeostasis"/>
    <property type="evidence" value="ECO:0007669"/>
    <property type="project" value="InterPro"/>
</dbReference>
<evidence type="ECO:0000256" key="10">
    <source>
        <dbReference type="ARBA" id="ARBA00023054"/>
    </source>
</evidence>
<evidence type="ECO:0000313" key="19">
    <source>
        <dbReference type="EMBL" id="KAA0175908.1"/>
    </source>
</evidence>
<evidence type="ECO:0000313" key="18">
    <source>
        <dbReference type="EMBL" id="KAA0160627.1"/>
    </source>
</evidence>
<comment type="similarity">
    <text evidence="2">Belongs to the TMCO1 family.</text>
</comment>
<evidence type="ECO:0000256" key="5">
    <source>
        <dbReference type="ARBA" id="ARBA00022673"/>
    </source>
</evidence>
<proteinExistence type="inferred from homology"/>
<dbReference type="EMBL" id="VLTN01000033">
    <property type="protein sequence ID" value="KAA0150615.1"/>
    <property type="molecule type" value="Genomic_DNA"/>
</dbReference>
<evidence type="ECO:0000256" key="11">
    <source>
        <dbReference type="ARBA" id="ARBA00023065"/>
    </source>
</evidence>
<dbReference type="Pfam" id="PF01956">
    <property type="entry name" value="EMC3_TMCO1"/>
    <property type="match status" value="1"/>
</dbReference>
<dbReference type="InterPro" id="IPR002809">
    <property type="entry name" value="EMC3/TMCO1"/>
</dbReference>
<evidence type="ECO:0000256" key="4">
    <source>
        <dbReference type="ARBA" id="ARBA00022568"/>
    </source>
</evidence>
<keyword evidence="13" id="KW-0407">Ion channel</keyword>
<feature type="coiled-coil region" evidence="14">
    <location>
        <begin position="34"/>
        <end position="82"/>
    </location>
</feature>
<dbReference type="EMBL" id="VLTL01000111">
    <property type="protein sequence ID" value="KAA0160388.1"/>
    <property type="molecule type" value="Genomic_DNA"/>
</dbReference>
<dbReference type="GO" id="GO:0005262">
    <property type="term" value="F:calcium channel activity"/>
    <property type="evidence" value="ECO:0007669"/>
    <property type="project" value="UniProtKB-KW"/>
</dbReference>
<dbReference type="InterPro" id="IPR008559">
    <property type="entry name" value="TMCO1"/>
</dbReference>
<evidence type="ECO:0000256" key="6">
    <source>
        <dbReference type="ARBA" id="ARBA00022692"/>
    </source>
</evidence>
<dbReference type="AlphaFoldDB" id="A0A5A8CCF4"/>
<keyword evidence="9 15" id="KW-1133">Transmembrane helix</keyword>
<evidence type="ECO:0008006" key="24">
    <source>
        <dbReference type="Google" id="ProtNLM"/>
    </source>
</evidence>
<evidence type="ECO:0000313" key="21">
    <source>
        <dbReference type="Proteomes" id="UP000323011"/>
    </source>
</evidence>
<dbReference type="EMBL" id="VLTO01000011">
    <property type="protein sequence ID" value="KAA0175908.1"/>
    <property type="molecule type" value="Genomic_DNA"/>
</dbReference>
<keyword evidence="6 15" id="KW-0812">Transmembrane</keyword>